<dbReference type="Proteomes" id="UP000189295">
    <property type="component" value="Unassembled WGS sequence"/>
</dbReference>
<feature type="transmembrane region" description="Helical" evidence="1">
    <location>
        <begin position="65"/>
        <end position="85"/>
    </location>
</feature>
<reference evidence="2 3" key="1">
    <citation type="submission" date="2016-10" db="EMBL/GenBank/DDBJ databases">
        <title>Pseudomonas lactis sp. nov. and Pseudomonas paralactis sp. nov., isolated from bovine raw milk.</title>
        <authorList>
            <person name="Von Neubeck M."/>
            <person name="Huptas C."/>
            <person name="Glueck C."/>
            <person name="Krewinkel M."/>
            <person name="Stoeckel M."/>
            <person name="Stressler T."/>
            <person name="Fischer L."/>
            <person name="Hinrichs J."/>
            <person name="Scherer S."/>
            <person name="Wenning M."/>
        </authorList>
    </citation>
    <scope>NUCLEOTIDE SEQUENCE [LARGE SCALE GENOMIC DNA]</scope>
    <source>
        <strain evidence="2 3">DSM 17516</strain>
    </source>
</reference>
<evidence type="ECO:0008006" key="4">
    <source>
        <dbReference type="Google" id="ProtNLM"/>
    </source>
</evidence>
<dbReference type="EMBL" id="MNPW01000005">
    <property type="protein sequence ID" value="ONH54275.1"/>
    <property type="molecule type" value="Genomic_DNA"/>
</dbReference>
<organism evidence="2 3">
    <name type="scientific">Pseudomonas cedrina subsp. cedrina</name>
    <dbReference type="NCBI Taxonomy" id="76762"/>
    <lineage>
        <taxon>Bacteria</taxon>
        <taxon>Pseudomonadati</taxon>
        <taxon>Pseudomonadota</taxon>
        <taxon>Gammaproteobacteria</taxon>
        <taxon>Pseudomonadales</taxon>
        <taxon>Pseudomonadaceae</taxon>
        <taxon>Pseudomonas</taxon>
    </lineage>
</organism>
<evidence type="ECO:0000256" key="1">
    <source>
        <dbReference type="SAM" id="Phobius"/>
    </source>
</evidence>
<dbReference type="RefSeq" id="WP_076951575.1">
    <property type="nucleotide sequence ID" value="NZ_MNPW01000005.1"/>
</dbReference>
<keyword evidence="1" id="KW-1133">Transmembrane helix</keyword>
<feature type="transmembrane region" description="Helical" evidence="1">
    <location>
        <begin position="42"/>
        <end position="58"/>
    </location>
</feature>
<keyword evidence="1" id="KW-0812">Transmembrane</keyword>
<comment type="caution">
    <text evidence="2">The sequence shown here is derived from an EMBL/GenBank/DDBJ whole genome shotgun (WGS) entry which is preliminary data.</text>
</comment>
<dbReference type="InterPro" id="IPR009476">
    <property type="entry name" value="DUF1097"/>
</dbReference>
<name>A0A1V2KA67_PSECE</name>
<dbReference type="Pfam" id="PF06496">
    <property type="entry name" value="DUF1097"/>
    <property type="match status" value="1"/>
</dbReference>
<feature type="transmembrane region" description="Helical" evidence="1">
    <location>
        <begin position="91"/>
        <end position="108"/>
    </location>
</feature>
<dbReference type="OrthoDB" id="8396882at2"/>
<protein>
    <recommendedName>
        <fullName evidence="4">DUF1097 domain-containing protein</fullName>
    </recommendedName>
</protein>
<sequence length="173" mass="18373">MNPQSRAAHPRSQSMWMFTLVTAIAAVTAAMAAGTSGLLMLPVWAMFVGWVAFFSRGLTLRDGLINLGCVLLGIVFGMVAAQSIAALSPALGVWALPTTVFIVAMVVVSLRAVPVMNNLVSYFLGLITYFAAHLEPSLESFAQLGGASSLGAFAGWFSHAVQQRFTRNAQTHP</sequence>
<evidence type="ECO:0000313" key="2">
    <source>
        <dbReference type="EMBL" id="ONH54275.1"/>
    </source>
</evidence>
<gene>
    <name evidence="2" type="ORF">BLL36_11395</name>
</gene>
<keyword evidence="1" id="KW-0472">Membrane</keyword>
<feature type="transmembrane region" description="Helical" evidence="1">
    <location>
        <begin position="115"/>
        <end position="134"/>
    </location>
</feature>
<proteinExistence type="predicted"/>
<feature type="transmembrane region" description="Helical" evidence="1">
    <location>
        <begin position="140"/>
        <end position="157"/>
    </location>
</feature>
<accession>A0A1V2KA67</accession>
<dbReference type="AlphaFoldDB" id="A0A1V2KA67"/>
<evidence type="ECO:0000313" key="3">
    <source>
        <dbReference type="Proteomes" id="UP000189295"/>
    </source>
</evidence>